<dbReference type="GO" id="GO:0005634">
    <property type="term" value="C:nucleus"/>
    <property type="evidence" value="ECO:0007669"/>
    <property type="project" value="InterPro"/>
</dbReference>
<dbReference type="PANTHER" id="PTHR12785">
    <property type="entry name" value="SPLICING FACTOR 3B"/>
    <property type="match status" value="1"/>
</dbReference>
<feature type="region of interest" description="Disordered" evidence="1">
    <location>
        <begin position="104"/>
        <end position="146"/>
    </location>
</feature>
<evidence type="ECO:0000256" key="1">
    <source>
        <dbReference type="SAM" id="MobiDB-lite"/>
    </source>
</evidence>
<keyword evidence="4" id="KW-1185">Reference proteome</keyword>
<feature type="region of interest" description="Disordered" evidence="1">
    <location>
        <begin position="1"/>
        <end position="73"/>
    </location>
</feature>
<organism evidence="3 4">
    <name type="scientific">Carpinus fangiana</name>
    <dbReference type="NCBI Taxonomy" id="176857"/>
    <lineage>
        <taxon>Eukaryota</taxon>
        <taxon>Viridiplantae</taxon>
        <taxon>Streptophyta</taxon>
        <taxon>Embryophyta</taxon>
        <taxon>Tracheophyta</taxon>
        <taxon>Spermatophyta</taxon>
        <taxon>Magnoliopsida</taxon>
        <taxon>eudicotyledons</taxon>
        <taxon>Gunneridae</taxon>
        <taxon>Pentapetalae</taxon>
        <taxon>rosids</taxon>
        <taxon>fabids</taxon>
        <taxon>Fagales</taxon>
        <taxon>Betulaceae</taxon>
        <taxon>Carpinus</taxon>
    </lineage>
</organism>
<name>A0A5N6QMZ0_9ROSI</name>
<feature type="domain" description="PSP proline-rich" evidence="2">
    <location>
        <begin position="296"/>
        <end position="349"/>
    </location>
</feature>
<dbReference type="PANTHER" id="PTHR12785:SF6">
    <property type="entry name" value="SPLICING FACTOR 3B SUBUNIT 2"/>
    <property type="match status" value="1"/>
</dbReference>
<feature type="compositionally biased region" description="Basic residues" evidence="1">
    <location>
        <begin position="525"/>
        <end position="544"/>
    </location>
</feature>
<feature type="region of interest" description="Disordered" evidence="1">
    <location>
        <begin position="492"/>
        <end position="544"/>
    </location>
</feature>
<gene>
    <name evidence="3" type="ORF">FH972_004795</name>
</gene>
<dbReference type="OrthoDB" id="10260794at2759"/>
<protein>
    <recommendedName>
        <fullName evidence="2">PSP proline-rich domain-containing protein</fullName>
    </recommendedName>
</protein>
<accession>A0A5N6QMZ0</accession>
<feature type="compositionally biased region" description="Basic and acidic residues" evidence="1">
    <location>
        <begin position="496"/>
        <end position="513"/>
    </location>
</feature>
<dbReference type="InterPro" id="IPR006568">
    <property type="entry name" value="PSP_pro-rich"/>
</dbReference>
<evidence type="ECO:0000259" key="2">
    <source>
        <dbReference type="SMART" id="SM00581"/>
    </source>
</evidence>
<dbReference type="InterPro" id="IPR007180">
    <property type="entry name" value="DUF382"/>
</dbReference>
<proteinExistence type="predicted"/>
<dbReference type="InterPro" id="IPR052584">
    <property type="entry name" value="U2_snRNP_Complex_Component"/>
</dbReference>
<evidence type="ECO:0000313" key="4">
    <source>
        <dbReference type="Proteomes" id="UP000327013"/>
    </source>
</evidence>
<reference evidence="3 4" key="1">
    <citation type="submission" date="2019-06" db="EMBL/GenBank/DDBJ databases">
        <title>A chromosomal-level reference genome of Carpinus fangiana (Coryloideae, Betulaceae).</title>
        <authorList>
            <person name="Yang X."/>
            <person name="Wang Z."/>
            <person name="Zhang L."/>
            <person name="Hao G."/>
            <person name="Liu J."/>
            <person name="Yang Y."/>
        </authorList>
    </citation>
    <scope>NUCLEOTIDE SEQUENCE [LARGE SCALE GENOMIC DNA]</scope>
    <source>
        <strain evidence="3">Cfa_2016G</strain>
        <tissue evidence="3">Leaf</tissue>
    </source>
</reference>
<dbReference type="SMART" id="SM00581">
    <property type="entry name" value="PSP"/>
    <property type="match status" value="1"/>
</dbReference>
<dbReference type="Pfam" id="PF04046">
    <property type="entry name" value="PSP"/>
    <property type="match status" value="1"/>
</dbReference>
<evidence type="ECO:0000313" key="3">
    <source>
        <dbReference type="EMBL" id="KAE8008266.1"/>
    </source>
</evidence>
<dbReference type="AlphaFoldDB" id="A0A5N6QMZ0"/>
<sequence length="544" mass="62650">MVAETLPLPNGVVANGDLGSSAAKKSRESDRRRRRRRKQKKNNKAADPSSVIDNSAEDEDDKEKSDTQQIVVKVEYVPEQAEVDDSMYEEFKQFFDRFNFPEAAGTEEDDKKDESALNAALSKKSDSDSEDNQQKEKGVSSNINKKKKLQRRMKIAELKQICSRPDVVEVWDATAADPKLLVFLKSCRNSVPVPRHWCQKKKFLQGKRGIEKQPFQLPDFIAATGIEKIRQAYIEKEDSKELKQKQRERMQPKMGKMDIIDYQVLHEAFFKYQTKPKLTSLGDLYHEGKEFDQVKLREMKPGMLSQELKEALGMPEGAPPPWLINMQRYGPPPSYPHQKIPGLNAPIGRPLYGDVFGVHQQEQPNYEEEPVDKTKHWGDHLEEEEELLTEEEELEDGIQSVDSLSSTPTGVETRDVIDLRKEPERPLYQVLEEQEEKIAPGTLLGTTHTYVVNGTGTQDKTAAKQVDLLRGQKSDKVDVTLQPQELELMENVLPAKYEEAREEEKQRSRREDFSDNDMVAENEKKRKRKMQDKERKSKKKDFKF</sequence>
<dbReference type="Proteomes" id="UP000327013">
    <property type="component" value="Chromosome 2"/>
</dbReference>
<dbReference type="Pfam" id="PF04037">
    <property type="entry name" value="DUF382"/>
    <property type="match status" value="1"/>
</dbReference>
<dbReference type="EMBL" id="CM017322">
    <property type="protein sequence ID" value="KAE8008266.1"/>
    <property type="molecule type" value="Genomic_DNA"/>
</dbReference>
<feature type="compositionally biased region" description="Basic residues" evidence="1">
    <location>
        <begin position="32"/>
        <end position="43"/>
    </location>
</feature>
<feature type="compositionally biased region" description="Basic and acidic residues" evidence="1">
    <location>
        <begin position="123"/>
        <end position="138"/>
    </location>
</feature>